<dbReference type="InterPro" id="IPR036964">
    <property type="entry name" value="RASGEF_cat_dom_sf"/>
</dbReference>
<dbReference type="Gene3D" id="1.25.40.20">
    <property type="entry name" value="Ankyrin repeat-containing domain"/>
    <property type="match status" value="2"/>
</dbReference>
<dbReference type="PANTHER" id="PTHR24198">
    <property type="entry name" value="ANKYRIN REPEAT AND PROTEIN KINASE DOMAIN-CONTAINING PROTEIN"/>
    <property type="match status" value="1"/>
</dbReference>
<feature type="repeat" description="ANK" evidence="3">
    <location>
        <begin position="101"/>
        <end position="133"/>
    </location>
</feature>
<dbReference type="InterPro" id="IPR036770">
    <property type="entry name" value="Ankyrin_rpt-contain_sf"/>
</dbReference>
<accession>A0A4P9WFM5</accession>
<dbReference type="SMART" id="SM00248">
    <property type="entry name" value="ANK"/>
    <property type="match status" value="5"/>
</dbReference>
<evidence type="ECO:0000256" key="4">
    <source>
        <dbReference type="SAM" id="MobiDB-lite"/>
    </source>
</evidence>
<dbReference type="InterPro" id="IPR002110">
    <property type="entry name" value="Ankyrin_rpt"/>
</dbReference>
<name>A0A4P9WFM5_9FUNG</name>
<dbReference type="SUPFAM" id="SSF48403">
    <property type="entry name" value="Ankyrin repeat"/>
    <property type="match status" value="2"/>
</dbReference>
<dbReference type="Pfam" id="PF12796">
    <property type="entry name" value="Ank_2"/>
    <property type="match status" value="2"/>
</dbReference>
<keyword evidence="2 3" id="KW-0040">ANK repeat</keyword>
<feature type="domain" description="Ras-GEF" evidence="5">
    <location>
        <begin position="1251"/>
        <end position="1317"/>
    </location>
</feature>
<proteinExistence type="predicted"/>
<keyword evidence="1" id="KW-0677">Repeat</keyword>
<dbReference type="InterPro" id="IPR023578">
    <property type="entry name" value="Ras_GEF_dom_sf"/>
</dbReference>
<dbReference type="PANTHER" id="PTHR24198:SF165">
    <property type="entry name" value="ANKYRIN REPEAT-CONTAINING PROTEIN-RELATED"/>
    <property type="match status" value="1"/>
</dbReference>
<dbReference type="Pfam" id="PF00023">
    <property type="entry name" value="Ank"/>
    <property type="match status" value="1"/>
</dbReference>
<evidence type="ECO:0000256" key="2">
    <source>
        <dbReference type="ARBA" id="ARBA00023043"/>
    </source>
</evidence>
<sequence>MGGTGPRGLAIDTSTGRRPKEEHASMMSPDFFADPNAKTVLDICQVRKRKRWGKDGRMCARYGRRECDGNAQEGDADAVSRHFSRNSDSLMRALNLPLDTFGNTPLHLAVHQCDLVLTNLLLLKGADPNVVNRSGVSPTVTARRMGFFRIVRILKKHGGVVPNVEDDRMRGGFGGRRRARGGEDVGADSGDTGMRRRATSLPFEGVGSAAPGGKGGGAKSGVPRGASAGDMPPVDGKGPAGTMPTVAGSTGNIADGGIGNSNASLDGGGGASPEAASAPSTAADDLARARVDSLRWVRKALPKNVLPIYDAAYVGAPDTVFAAAEPVQFISVDDDGSTTLMKAAFRGHVGVLRETVRRGGVDVDTVDGRGIAALTWAAIAGRVDAVRFLLIECRADVNGKRSEEVVGPANFAPTPLVAAAFGGFVDVVELLLARGAAKDLRIGPGRGVSAVMVAAWMRHESVVRVLISNGASVDGEVETWLKKGIIFLKRRNLELNAWLGGTATRSGLSGFGSHPDLTNARGRKASLKETMAYFDSGENAAVAALEALIVSTEDIRSEKEVKNEKEDTSERLLSQIATLKPRTPAPHRRNERFREGLNLDVSRARVKPLNLRFASCSTGTLHGRGAKVRMPVDIRARPTSHLHPAPHPQKLIGYNPELILDLTDRLPERGTELDRLCFTVFQCVIQLVIAANRNLKHQFIAIAAKEIHHADEIVRAVEATERAPLRSGAGAGVALSPLSATSPTKGRGPPDPTAWSFFAATPVRNRIRELVKVINVDLLKQLMPTTRIAIGVWPPPSALSDMIKSAADVARACREVADLVNMIGYYPILDAPLEVNFKDFEADDVSREVSQATTTEKPATVLLNYDEYKRKNDLKVIEEMSKQVARNAASPDSQLPAEPIGEPDPDAGFFARLDALLVQFVSSVSDVKRAHDAHLKEEYVTLTSKVNERAEFVVDEIRGFDLLHDLADDMALDPAEIARIESRGVRLGVPGTVAATFKPLWKRAFDDVGSASRALMAKGLLASGVYPPTTAARDMLAATIPCVVAVKKLVTLTKEGTSKLRRSASEDRRKKEIWRRDCLQNERVKQLFLMWESQVMQPQVAGAAEQHDDTNKDDERVLEDSRDGLVTEDGGLKIFTYWLETHFEEDFMDNEALVLRLRDFVQRKVAFDFEAIAQKLTALLEEKLTTPLTINPPPPPTTADRVRAFPKPLVPRNLAPAPTASTTLPPTPTPDALRAFLFADPRAFLEVEPLEMARQLAILDLERFQRVKPHECLDQIWGDKRMKERVAARLGAPGGAEPADRGGVTGIQEMIRHTNSVRS</sequence>
<reference evidence="7" key="1">
    <citation type="journal article" date="2018" name="Nat. Microbiol.">
        <title>Leveraging single-cell genomics to expand the fungal tree of life.</title>
        <authorList>
            <person name="Ahrendt S.R."/>
            <person name="Quandt C.A."/>
            <person name="Ciobanu D."/>
            <person name="Clum A."/>
            <person name="Salamov A."/>
            <person name="Andreopoulos B."/>
            <person name="Cheng J.F."/>
            <person name="Woyke T."/>
            <person name="Pelin A."/>
            <person name="Henrissat B."/>
            <person name="Reynolds N.K."/>
            <person name="Benny G.L."/>
            <person name="Smith M.E."/>
            <person name="James T.Y."/>
            <person name="Grigoriev I.V."/>
        </authorList>
    </citation>
    <scope>NUCLEOTIDE SEQUENCE [LARGE SCALE GENOMIC DNA]</scope>
</reference>
<feature type="region of interest" description="Disordered" evidence="4">
    <location>
        <begin position="170"/>
        <end position="282"/>
    </location>
</feature>
<keyword evidence="7" id="KW-1185">Reference proteome</keyword>
<evidence type="ECO:0000256" key="1">
    <source>
        <dbReference type="ARBA" id="ARBA00022737"/>
    </source>
</evidence>
<dbReference type="PROSITE" id="PS50088">
    <property type="entry name" value="ANK_REPEAT"/>
    <property type="match status" value="2"/>
</dbReference>
<dbReference type="GO" id="GO:0005085">
    <property type="term" value="F:guanyl-nucleotide exchange factor activity"/>
    <property type="evidence" value="ECO:0007669"/>
    <property type="project" value="InterPro"/>
</dbReference>
<dbReference type="SUPFAM" id="SSF48366">
    <property type="entry name" value="Ras GEF"/>
    <property type="match status" value="1"/>
</dbReference>
<dbReference type="Gene3D" id="1.20.870.10">
    <property type="entry name" value="Son of sevenless (SoS) protein Chain: S domain 1"/>
    <property type="match status" value="1"/>
</dbReference>
<evidence type="ECO:0000313" key="6">
    <source>
        <dbReference type="EMBL" id="RKO90563.1"/>
    </source>
</evidence>
<protein>
    <recommendedName>
        <fullName evidence="5">Ras-GEF domain-containing protein</fullName>
    </recommendedName>
</protein>
<feature type="region of interest" description="Disordered" evidence="4">
    <location>
        <begin position="1"/>
        <end position="31"/>
    </location>
</feature>
<feature type="repeat" description="ANK" evidence="3">
    <location>
        <begin position="446"/>
        <end position="478"/>
    </location>
</feature>
<evidence type="ECO:0000259" key="5">
    <source>
        <dbReference type="Pfam" id="PF00617"/>
    </source>
</evidence>
<dbReference type="Pfam" id="PF00617">
    <property type="entry name" value="RasGEF"/>
    <property type="match status" value="1"/>
</dbReference>
<evidence type="ECO:0000256" key="3">
    <source>
        <dbReference type="PROSITE-ProRule" id="PRU00023"/>
    </source>
</evidence>
<gene>
    <name evidence="6" type="ORF">BDK51DRAFT_46509</name>
</gene>
<dbReference type="Proteomes" id="UP000269721">
    <property type="component" value="Unassembled WGS sequence"/>
</dbReference>
<dbReference type="OrthoDB" id="546434at2759"/>
<evidence type="ECO:0000313" key="7">
    <source>
        <dbReference type="Proteomes" id="UP000269721"/>
    </source>
</evidence>
<dbReference type="InterPro" id="IPR001895">
    <property type="entry name" value="RASGEF_cat_dom"/>
</dbReference>
<dbReference type="PROSITE" id="PS50297">
    <property type="entry name" value="ANK_REP_REGION"/>
    <property type="match status" value="2"/>
</dbReference>
<feature type="compositionally biased region" description="Low complexity" evidence="4">
    <location>
        <begin position="272"/>
        <end position="282"/>
    </location>
</feature>
<dbReference type="GO" id="GO:0007264">
    <property type="term" value="P:small GTPase-mediated signal transduction"/>
    <property type="evidence" value="ECO:0007669"/>
    <property type="project" value="InterPro"/>
</dbReference>
<dbReference type="EMBL" id="KZ995493">
    <property type="protein sequence ID" value="RKO90563.1"/>
    <property type="molecule type" value="Genomic_DNA"/>
</dbReference>
<feature type="compositionally biased region" description="Gly residues" evidence="4">
    <location>
        <begin position="210"/>
        <end position="219"/>
    </location>
</feature>
<dbReference type="Gene3D" id="1.10.840.10">
    <property type="entry name" value="Ras guanine-nucleotide exchange factors catalytic domain"/>
    <property type="match status" value="1"/>
</dbReference>
<organism evidence="6 7">
    <name type="scientific">Blyttiomyces helicus</name>
    <dbReference type="NCBI Taxonomy" id="388810"/>
    <lineage>
        <taxon>Eukaryota</taxon>
        <taxon>Fungi</taxon>
        <taxon>Fungi incertae sedis</taxon>
        <taxon>Chytridiomycota</taxon>
        <taxon>Chytridiomycota incertae sedis</taxon>
        <taxon>Chytridiomycetes</taxon>
        <taxon>Chytridiomycetes incertae sedis</taxon>
        <taxon>Blyttiomyces</taxon>
    </lineage>
</organism>